<dbReference type="EMBL" id="JARFID010000008">
    <property type="protein sequence ID" value="MDE8694547.1"/>
    <property type="molecule type" value="Genomic_DNA"/>
</dbReference>
<dbReference type="AlphaFoldDB" id="A0AAW6M671"/>
<protein>
    <submittedName>
        <fullName evidence="1">Uncharacterized protein</fullName>
    </submittedName>
</protein>
<proteinExistence type="predicted"/>
<accession>A0AAW6M671</accession>
<evidence type="ECO:0000313" key="2">
    <source>
        <dbReference type="Proteomes" id="UP001221924"/>
    </source>
</evidence>
<gene>
    <name evidence="1" type="ORF">PZH42_10550</name>
</gene>
<comment type="caution">
    <text evidence="1">The sequence shown here is derived from an EMBL/GenBank/DDBJ whole genome shotgun (WGS) entry which is preliminary data.</text>
</comment>
<organism evidence="1 2">
    <name type="scientific">Bacteroides cellulosilyticus</name>
    <dbReference type="NCBI Taxonomy" id="246787"/>
    <lineage>
        <taxon>Bacteria</taxon>
        <taxon>Pseudomonadati</taxon>
        <taxon>Bacteroidota</taxon>
        <taxon>Bacteroidia</taxon>
        <taxon>Bacteroidales</taxon>
        <taxon>Bacteroidaceae</taxon>
        <taxon>Bacteroides</taxon>
    </lineage>
</organism>
<evidence type="ECO:0000313" key="1">
    <source>
        <dbReference type="EMBL" id="MDE8694547.1"/>
    </source>
</evidence>
<reference evidence="1" key="1">
    <citation type="submission" date="2023-03" db="EMBL/GenBank/DDBJ databases">
        <title>DFI Biobank Strains.</title>
        <authorList>
            <person name="Mostad J."/>
            <person name="Paddock L."/>
            <person name="Medina S."/>
            <person name="Waligurski E."/>
            <person name="Barat B."/>
            <person name="Smith R."/>
            <person name="Burgo V."/>
            <person name="Metcalfe C."/>
            <person name="Woodson C."/>
            <person name="Sundararajan A."/>
            <person name="Ramaswamy R."/>
            <person name="Lin H."/>
            <person name="Pamer E.G."/>
        </authorList>
    </citation>
    <scope>NUCLEOTIDE SEQUENCE</scope>
    <source>
        <strain evidence="1">DFI.9.5</strain>
    </source>
</reference>
<dbReference type="Proteomes" id="UP001221924">
    <property type="component" value="Unassembled WGS sequence"/>
</dbReference>
<dbReference type="RefSeq" id="WP_256141042.1">
    <property type="nucleotide sequence ID" value="NZ_JANFZY010000006.1"/>
</dbReference>
<sequence>MIEKVKENEMTVASGVAYIRALDLNGNSVRIDKSNFMSENSLISGLRWSTGTGGLFKVMYKVIGISATEVEESLLLICPIIDINTTKENLSGCVGQFYFLRGGAGAGLTASPTDVCFLKGYNTIKAYKTALGNPLITSLGYCTYNGIMYLAIKFDQVAYFDIIFSGIYSGNCIFKPAALSAVIWKGDL</sequence>
<name>A0AAW6M671_9BACE</name>